<comment type="caution">
    <text evidence="5">The sequence shown here is derived from an EMBL/GenBank/DDBJ whole genome shotgun (WGS) entry which is preliminary data.</text>
</comment>
<dbReference type="InterPro" id="IPR050204">
    <property type="entry name" value="AraC_XylS_family_regulators"/>
</dbReference>
<dbReference type="PROSITE" id="PS01124">
    <property type="entry name" value="HTH_ARAC_FAMILY_2"/>
    <property type="match status" value="1"/>
</dbReference>
<protein>
    <submittedName>
        <fullName evidence="5">AraC-like DNA-binding protein</fullName>
    </submittedName>
</protein>
<dbReference type="InterPro" id="IPR009057">
    <property type="entry name" value="Homeodomain-like_sf"/>
</dbReference>
<sequence>MGRVLKQDYRNDTFYRSGRPERGPAWFDCGVLIKNDLSLSYRNRVIEDRLVVVFLLQGSGLYVDGDGRAHRVKAGDLVPHVPGRRHSMVPDENGGWVEFFMQVPAVFFRALSDMGHLPDDDGIRHPGVRKDLLAGIDDLMDAVRDADELDAPRLLNQAHGLLNDFYRPASEVVGEGSHQAAIEAVCEALSGVDGAEVDVSAMAEAYGLSYERLRKLFREKVGLPPGEYRIRRRIDRARTMIAERGLSNKAVAFELGYPDPFAFSKQFKKYVGMSPSAFRAHL</sequence>
<evidence type="ECO:0000313" key="6">
    <source>
        <dbReference type="Proteomes" id="UP000541810"/>
    </source>
</evidence>
<dbReference type="RefSeq" id="WP_184679076.1">
    <property type="nucleotide sequence ID" value="NZ_JACHGY010000001.1"/>
</dbReference>
<evidence type="ECO:0000256" key="2">
    <source>
        <dbReference type="ARBA" id="ARBA00023125"/>
    </source>
</evidence>
<reference evidence="5 6" key="1">
    <citation type="submission" date="2020-08" db="EMBL/GenBank/DDBJ databases">
        <title>Genomic Encyclopedia of Type Strains, Phase IV (KMG-IV): sequencing the most valuable type-strain genomes for metagenomic binning, comparative biology and taxonomic classification.</title>
        <authorList>
            <person name="Goeker M."/>
        </authorList>
    </citation>
    <scope>NUCLEOTIDE SEQUENCE [LARGE SCALE GENOMIC DNA]</scope>
    <source>
        <strain evidence="5 6">DSM 103725</strain>
    </source>
</reference>
<name>A0A7X0H9C5_9BACT</name>
<keyword evidence="1" id="KW-0805">Transcription regulation</keyword>
<evidence type="ECO:0000313" key="5">
    <source>
        <dbReference type="EMBL" id="MBB6431621.1"/>
    </source>
</evidence>
<keyword evidence="3" id="KW-0804">Transcription</keyword>
<dbReference type="Pfam" id="PF12833">
    <property type="entry name" value="HTH_18"/>
    <property type="match status" value="1"/>
</dbReference>
<dbReference type="Gene3D" id="1.10.10.60">
    <property type="entry name" value="Homeodomain-like"/>
    <property type="match status" value="2"/>
</dbReference>
<organism evidence="5 6">
    <name type="scientific">Algisphaera agarilytica</name>
    <dbReference type="NCBI Taxonomy" id="1385975"/>
    <lineage>
        <taxon>Bacteria</taxon>
        <taxon>Pseudomonadati</taxon>
        <taxon>Planctomycetota</taxon>
        <taxon>Phycisphaerae</taxon>
        <taxon>Phycisphaerales</taxon>
        <taxon>Phycisphaeraceae</taxon>
        <taxon>Algisphaera</taxon>
    </lineage>
</organism>
<dbReference type="GO" id="GO:0043565">
    <property type="term" value="F:sequence-specific DNA binding"/>
    <property type="evidence" value="ECO:0007669"/>
    <property type="project" value="InterPro"/>
</dbReference>
<dbReference type="SUPFAM" id="SSF46689">
    <property type="entry name" value="Homeodomain-like"/>
    <property type="match status" value="1"/>
</dbReference>
<dbReference type="EMBL" id="JACHGY010000001">
    <property type="protein sequence ID" value="MBB6431621.1"/>
    <property type="molecule type" value="Genomic_DNA"/>
</dbReference>
<dbReference type="InterPro" id="IPR037923">
    <property type="entry name" value="HTH-like"/>
</dbReference>
<dbReference type="Proteomes" id="UP000541810">
    <property type="component" value="Unassembled WGS sequence"/>
</dbReference>
<dbReference type="InterPro" id="IPR018060">
    <property type="entry name" value="HTH_AraC"/>
</dbReference>
<keyword evidence="2 5" id="KW-0238">DNA-binding</keyword>
<feature type="domain" description="HTH araC/xylS-type" evidence="4">
    <location>
        <begin position="179"/>
        <end position="281"/>
    </location>
</feature>
<dbReference type="AlphaFoldDB" id="A0A7X0H9C5"/>
<evidence type="ECO:0000259" key="4">
    <source>
        <dbReference type="PROSITE" id="PS01124"/>
    </source>
</evidence>
<gene>
    <name evidence="5" type="ORF">HNQ40_003427</name>
</gene>
<dbReference type="CDD" id="cd02208">
    <property type="entry name" value="cupin_RmlC-like"/>
    <property type="match status" value="1"/>
</dbReference>
<dbReference type="SUPFAM" id="SSF51215">
    <property type="entry name" value="Regulatory protein AraC"/>
    <property type="match status" value="1"/>
</dbReference>
<evidence type="ECO:0000256" key="1">
    <source>
        <dbReference type="ARBA" id="ARBA00023015"/>
    </source>
</evidence>
<dbReference type="GO" id="GO:0003700">
    <property type="term" value="F:DNA-binding transcription factor activity"/>
    <property type="evidence" value="ECO:0007669"/>
    <property type="project" value="InterPro"/>
</dbReference>
<dbReference type="SMART" id="SM00342">
    <property type="entry name" value="HTH_ARAC"/>
    <property type="match status" value="1"/>
</dbReference>
<evidence type="ECO:0000256" key="3">
    <source>
        <dbReference type="ARBA" id="ARBA00023163"/>
    </source>
</evidence>
<keyword evidence="6" id="KW-1185">Reference proteome</keyword>
<dbReference type="InterPro" id="IPR003313">
    <property type="entry name" value="AraC-bd"/>
</dbReference>
<dbReference type="Pfam" id="PF02311">
    <property type="entry name" value="AraC_binding"/>
    <property type="match status" value="1"/>
</dbReference>
<dbReference type="PANTHER" id="PTHR46796">
    <property type="entry name" value="HTH-TYPE TRANSCRIPTIONAL ACTIVATOR RHAS-RELATED"/>
    <property type="match status" value="1"/>
</dbReference>
<proteinExistence type="predicted"/>
<accession>A0A7X0H9C5</accession>